<reference evidence="2" key="1">
    <citation type="submission" date="2014-09" db="EMBL/GenBank/DDBJ databases">
        <authorList>
            <person name="Gomez-Valero L."/>
        </authorList>
    </citation>
    <scope>NUCLEOTIDE SEQUENCE [LARGE SCALE GENOMIC DNA]</scope>
    <source>
        <strain evidence="2">ATCC700992</strain>
    </source>
</reference>
<dbReference type="HOGENOM" id="CLU_2601680_0_0_6"/>
<gene>
    <name evidence="1" type="ORF">LFA_4023</name>
</gene>
<organism evidence="1 2">
    <name type="scientific">Legionella fallonii LLAP-10</name>
    <dbReference type="NCBI Taxonomy" id="1212491"/>
    <lineage>
        <taxon>Bacteria</taxon>
        <taxon>Pseudomonadati</taxon>
        <taxon>Pseudomonadota</taxon>
        <taxon>Gammaproteobacteria</taxon>
        <taxon>Legionellales</taxon>
        <taxon>Legionellaceae</taxon>
        <taxon>Legionella</taxon>
    </lineage>
</organism>
<proteinExistence type="predicted"/>
<keyword evidence="2" id="KW-1185">Reference proteome</keyword>
<dbReference type="KEGG" id="lfa:LFA_4023"/>
<evidence type="ECO:0000313" key="2">
    <source>
        <dbReference type="Proteomes" id="UP000032430"/>
    </source>
</evidence>
<name>A0A098G5Q8_9GAMM</name>
<dbReference type="Proteomes" id="UP000032430">
    <property type="component" value="Chromosome I"/>
</dbReference>
<evidence type="ECO:0000313" key="1">
    <source>
        <dbReference type="EMBL" id="CEG57838.1"/>
    </source>
</evidence>
<dbReference type="AlphaFoldDB" id="A0A098G5Q8"/>
<dbReference type="EMBL" id="LN614827">
    <property type="protein sequence ID" value="CEG57838.1"/>
    <property type="molecule type" value="Genomic_DNA"/>
</dbReference>
<protein>
    <submittedName>
        <fullName evidence="1">Uncharacterized protein</fullName>
    </submittedName>
</protein>
<accession>A0A098G5Q8</accession>
<sequence>MTRNVLLYYHHTFFISYLKTSINQHTCSPFQEKRAKKTANSEGRLVKYRKKDWDFGGTLQKSSCKILFDKVSIIAFDSR</sequence>